<keyword evidence="2" id="KW-1185">Reference proteome</keyword>
<evidence type="ECO:0008006" key="3">
    <source>
        <dbReference type="Google" id="ProtNLM"/>
    </source>
</evidence>
<accession>A0ABP8WC04</accession>
<sequence length="217" mass="24669">MEPAVNSAHVSDWVVHWYQNRYSGRMVEIKPEWFPDGLFPANSEASAELERVVRSRTWVRLEADIPADRNVPPVWVSLGKAPDGRFVCRGLVVGALTEGHELADVEISSRTLRQIRMPELIEAVMKVKDWDEEANRILNETPAAPPRVRMREYADDHFRSVADAYRDAVTRYPRAPTKNLAAAWHVSEPTMRRWIQTARHKNFLGDSTPGKAGESKG</sequence>
<evidence type="ECO:0000313" key="2">
    <source>
        <dbReference type="Proteomes" id="UP001501295"/>
    </source>
</evidence>
<dbReference type="Proteomes" id="UP001501295">
    <property type="component" value="Unassembled WGS sequence"/>
</dbReference>
<evidence type="ECO:0000313" key="1">
    <source>
        <dbReference type="EMBL" id="GAA4686552.1"/>
    </source>
</evidence>
<comment type="caution">
    <text evidence="1">The sequence shown here is derived from an EMBL/GenBank/DDBJ whole genome shotgun (WGS) entry which is preliminary data.</text>
</comment>
<gene>
    <name evidence="1" type="ORF">GCM10025780_36550</name>
</gene>
<proteinExistence type="predicted"/>
<dbReference type="EMBL" id="BAABLM010000012">
    <property type="protein sequence ID" value="GAA4686552.1"/>
    <property type="molecule type" value="Genomic_DNA"/>
</dbReference>
<reference evidence="2" key="1">
    <citation type="journal article" date="2019" name="Int. J. Syst. Evol. Microbiol.">
        <title>The Global Catalogue of Microorganisms (GCM) 10K type strain sequencing project: providing services to taxonomists for standard genome sequencing and annotation.</title>
        <authorList>
            <consortium name="The Broad Institute Genomics Platform"/>
            <consortium name="The Broad Institute Genome Sequencing Center for Infectious Disease"/>
            <person name="Wu L."/>
            <person name="Ma J."/>
        </authorList>
    </citation>
    <scope>NUCLEOTIDE SEQUENCE [LARGE SCALE GENOMIC DNA]</scope>
    <source>
        <strain evidence="2">JCM 18956</strain>
    </source>
</reference>
<name>A0ABP8WC04_9MICO</name>
<organism evidence="1 2">
    <name type="scientific">Frondihabitans cladoniiphilus</name>
    <dbReference type="NCBI Taxonomy" id="715785"/>
    <lineage>
        <taxon>Bacteria</taxon>
        <taxon>Bacillati</taxon>
        <taxon>Actinomycetota</taxon>
        <taxon>Actinomycetes</taxon>
        <taxon>Micrococcales</taxon>
        <taxon>Microbacteriaceae</taxon>
        <taxon>Frondihabitans</taxon>
    </lineage>
</organism>
<protein>
    <recommendedName>
        <fullName evidence="3">Bacteriocin resistance YdeI/OmpD-like protein</fullName>
    </recommendedName>
</protein>